<protein>
    <recommendedName>
        <fullName evidence="4">DUF2142 domain-containing protein</fullName>
    </recommendedName>
</protein>
<reference evidence="3" key="1">
    <citation type="submission" date="2016-12" db="EMBL/GenBank/DDBJ databases">
        <authorList>
            <person name="Gulvik C.A."/>
        </authorList>
    </citation>
    <scope>NUCLEOTIDE SEQUENCE [LARGE SCALE GENOMIC DNA]</scope>
    <source>
        <strain evidence="3">NED12-00049-6B</strain>
    </source>
</reference>
<sequence length="492" mass="55924">MTINLKKIISILLGLSIVLLAQLALPILFELKIGLRFWIVVLGVVMTLLVTNFQEPSKLARNAFVLILFVGSSIALIKPVQYGLDEESHLANAIGLSDSFFFKYSDERLEDYESVFLHDGIRNQKYYRGDDYWYSVEHKKSSIKGQPKAFDNPAFLPGSIGWNLGRLLSNKVYVSYYLGRIFHVLAFACLVYAAIKLSKVYQEMIYLMGTLPSTMYIVSNYHYDYLYYGASLLIIALLTNILSGKTIITKKIVLCYQGLTSLFIFSKFPLVLVGNLIAVLPNKYYDSKKTRYFSFCIFSLNFLFALLYSGIIPLFSSANPVTGSSPGLFYFVKHPLPIIRTMLSMPAVIVNNYMTHPLQYVSHQSDVLISITTLVVFSLVTIIVLQTSFRLSKKFIVWSILTLLAVTFLIIYAITGDPRVYSPGNILVGGVQGRYYYFMILMAPILFGHFIHQTFKPQKFSVQQSNLFLTFLQYCIVYLNIFTISIGLYTQI</sequence>
<gene>
    <name evidence="2" type="ORF">BU202_00290</name>
</gene>
<dbReference type="Pfam" id="PF09913">
    <property type="entry name" value="DUF2142"/>
    <property type="match status" value="1"/>
</dbReference>
<evidence type="ECO:0000256" key="1">
    <source>
        <dbReference type="SAM" id="Phobius"/>
    </source>
</evidence>
<accession>A0A1Q8EAE1</accession>
<feature type="transmembrane region" description="Helical" evidence="1">
    <location>
        <begin position="367"/>
        <end position="388"/>
    </location>
</feature>
<feature type="transmembrane region" description="Helical" evidence="1">
    <location>
        <begin position="336"/>
        <end position="355"/>
    </location>
</feature>
<proteinExistence type="predicted"/>
<feature type="transmembrane region" description="Helical" evidence="1">
    <location>
        <begin position="395"/>
        <end position="415"/>
    </location>
</feature>
<evidence type="ECO:0000313" key="3">
    <source>
        <dbReference type="Proteomes" id="UP000186890"/>
    </source>
</evidence>
<keyword evidence="3" id="KW-1185">Reference proteome</keyword>
<feature type="transmembrane region" description="Helical" evidence="1">
    <location>
        <begin position="254"/>
        <end position="280"/>
    </location>
</feature>
<dbReference type="InterPro" id="IPR018674">
    <property type="entry name" value="DUF2142_membrane"/>
</dbReference>
<feature type="transmembrane region" description="Helical" evidence="1">
    <location>
        <begin position="33"/>
        <end position="51"/>
    </location>
</feature>
<dbReference type="AlphaFoldDB" id="A0A1Q8EAE1"/>
<feature type="transmembrane region" description="Helical" evidence="1">
    <location>
        <begin position="225"/>
        <end position="242"/>
    </location>
</feature>
<feature type="transmembrane region" description="Helical" evidence="1">
    <location>
        <begin position="435"/>
        <end position="455"/>
    </location>
</feature>
<keyword evidence="1" id="KW-0472">Membrane</keyword>
<keyword evidence="1" id="KW-1133">Transmembrane helix</keyword>
<evidence type="ECO:0000313" key="2">
    <source>
        <dbReference type="EMBL" id="OLF48766.1"/>
    </source>
</evidence>
<feature type="transmembrane region" description="Helical" evidence="1">
    <location>
        <begin position="467"/>
        <end position="489"/>
    </location>
</feature>
<name>A0A1Q8EAE1_9STRE</name>
<dbReference type="EMBL" id="MSJM01000001">
    <property type="protein sequence ID" value="OLF48766.1"/>
    <property type="molecule type" value="Genomic_DNA"/>
</dbReference>
<dbReference type="RefSeq" id="WP_075103813.1">
    <property type="nucleotide sequence ID" value="NZ_MSJM01000001.1"/>
</dbReference>
<keyword evidence="1" id="KW-0812">Transmembrane</keyword>
<feature type="transmembrane region" description="Helical" evidence="1">
    <location>
        <begin position="292"/>
        <end position="315"/>
    </location>
</feature>
<dbReference type="Proteomes" id="UP000186890">
    <property type="component" value="Unassembled WGS sequence"/>
</dbReference>
<organism evidence="2 3">
    <name type="scientific">Streptococcus cuniculi</name>
    <dbReference type="NCBI Taxonomy" id="1432788"/>
    <lineage>
        <taxon>Bacteria</taxon>
        <taxon>Bacillati</taxon>
        <taxon>Bacillota</taxon>
        <taxon>Bacilli</taxon>
        <taxon>Lactobacillales</taxon>
        <taxon>Streptococcaceae</taxon>
        <taxon>Streptococcus</taxon>
    </lineage>
</organism>
<evidence type="ECO:0008006" key="4">
    <source>
        <dbReference type="Google" id="ProtNLM"/>
    </source>
</evidence>
<comment type="caution">
    <text evidence="2">The sequence shown here is derived from an EMBL/GenBank/DDBJ whole genome shotgun (WGS) entry which is preliminary data.</text>
</comment>
<feature type="transmembrane region" description="Helical" evidence="1">
    <location>
        <begin position="200"/>
        <end position="219"/>
    </location>
</feature>
<dbReference type="OrthoDB" id="2220917at2"/>
<feature type="transmembrane region" description="Helical" evidence="1">
    <location>
        <begin position="174"/>
        <end position="193"/>
    </location>
</feature>